<dbReference type="GO" id="GO:0015031">
    <property type="term" value="P:protein transport"/>
    <property type="evidence" value="ECO:0007669"/>
    <property type="project" value="UniProtKB-UniRule"/>
</dbReference>
<dbReference type="CDD" id="cd07341">
    <property type="entry name" value="M56_BlaR1_MecR1_like"/>
    <property type="match status" value="1"/>
</dbReference>
<dbReference type="AlphaFoldDB" id="A0A9X3YGP5"/>
<dbReference type="InterPro" id="IPR006260">
    <property type="entry name" value="TonB/TolA_C"/>
</dbReference>
<dbReference type="Pfam" id="PF03544">
    <property type="entry name" value="TonB_C"/>
    <property type="match status" value="1"/>
</dbReference>
<evidence type="ECO:0000256" key="2">
    <source>
        <dbReference type="ARBA" id="ARBA00022692"/>
    </source>
</evidence>
<dbReference type="GO" id="GO:0031992">
    <property type="term" value="F:energy transducer activity"/>
    <property type="evidence" value="ECO:0007669"/>
    <property type="project" value="InterPro"/>
</dbReference>
<name>A0A9X3YGP5_9GAMM</name>
<dbReference type="GO" id="GO:0030288">
    <property type="term" value="C:outer membrane-bounded periplasmic space"/>
    <property type="evidence" value="ECO:0007669"/>
    <property type="project" value="InterPro"/>
</dbReference>
<sequence length="609" mass="64755">MEFWFGAFEATARLLGLVLLHFIWQGALIGAVFGLLRNRLNAGRERYALGLVAFGALMLAPLATAVWLSYDAPAAAASATAVVTATAAGPSTAVSADLVSIAAWQDLLPWIVALWGVGVAVLTIRALLHWRDLSRLIKRGSSMPAWQAQLENLCARFGVSRAVRLLYSADVQTPTLVGWIKPVILLPAAVALGFPAAQIELILAHELGHLRRWDHVVNLVQVVVETVLFYHPVVHWISRDLRNQREICCDELVLELSKANPRDYVETLADLEQLRLYGHGELAVTATGGVLLERVQHIAKIPPTTLGLRVPGRLLPLFVVGVAVLWMGVAQRAEWDRAVFASIFSPQQLRGLFHSNAIAVQRPDIAIGDLIADRSALRLPQIAAPAIEVPAATPVEPESTAAAAVRIPDIAAGTAAAATADVAGNAPLNLSLAPAAAAPLVNELGVASREAVLAATPASTTPAPSVAEPVAPPAEPVPVHVSQPSYPTSALLRGVEGYVKLSFLLDAGGQVRDVKVERSTPANVFDSAAAFALRKWRFDPASYPVSGTRYTRNFVFSLGGNKMPAGAELGVEEVPAANDCRLVTGTRICRRPGDAPASESLPQQTTALN</sequence>
<keyword evidence="4 5" id="KW-0472">Membrane</keyword>
<protein>
    <recommendedName>
        <fullName evidence="5">Protein TonB</fullName>
    </recommendedName>
</protein>
<feature type="domain" description="TonB C-terminal" evidence="6">
    <location>
        <begin position="471"/>
        <end position="565"/>
    </location>
</feature>
<keyword evidence="5" id="KW-0653">Protein transport</keyword>
<dbReference type="PANTHER" id="PTHR34978:SF3">
    <property type="entry name" value="SLR0241 PROTEIN"/>
    <property type="match status" value="1"/>
</dbReference>
<feature type="transmembrane region" description="Helical" evidence="5">
    <location>
        <begin position="107"/>
        <end position="128"/>
    </location>
</feature>
<dbReference type="GO" id="GO:0005886">
    <property type="term" value="C:plasma membrane"/>
    <property type="evidence" value="ECO:0007669"/>
    <property type="project" value="UniProtKB-SubCell"/>
</dbReference>
<comment type="function">
    <text evidence="5">Interacts with outer membrane receptor proteins that carry out high-affinity binding and energy dependent uptake into the periplasmic space of specific substrates. It could act to transduce energy from the cytoplasmic membrane to specific energy-requiring processes in the outer membrane, resulting in the release into the periplasm of ligands bound by these outer membrane proteins.</text>
</comment>
<keyword evidence="5" id="KW-0735">Signal-anchor</keyword>
<dbReference type="InterPro" id="IPR052173">
    <property type="entry name" value="Beta-lactam_resp_regulator"/>
</dbReference>
<gene>
    <name evidence="7" type="ORF">OD750_001235</name>
</gene>
<dbReference type="PROSITE" id="PS52015">
    <property type="entry name" value="TONB_CTD"/>
    <property type="match status" value="1"/>
</dbReference>
<keyword evidence="5" id="KW-1003">Cell membrane</keyword>
<evidence type="ECO:0000313" key="8">
    <source>
        <dbReference type="Proteomes" id="UP001139971"/>
    </source>
</evidence>
<feature type="transmembrane region" description="Helical" evidence="5">
    <location>
        <begin position="12"/>
        <end position="36"/>
    </location>
</feature>
<keyword evidence="8" id="KW-1185">Reference proteome</keyword>
<comment type="caution">
    <text evidence="7">The sequence shown here is derived from an EMBL/GenBank/DDBJ whole genome shotgun (WGS) entry which is preliminary data.</text>
</comment>
<evidence type="ECO:0000313" key="7">
    <source>
        <dbReference type="EMBL" id="MDC8011162.1"/>
    </source>
</evidence>
<evidence type="ECO:0000259" key="6">
    <source>
        <dbReference type="PROSITE" id="PS52015"/>
    </source>
</evidence>
<evidence type="ECO:0000256" key="5">
    <source>
        <dbReference type="RuleBase" id="RU362123"/>
    </source>
</evidence>
<dbReference type="EMBL" id="JAOVZO020000001">
    <property type="protein sequence ID" value="MDC8011162.1"/>
    <property type="molecule type" value="Genomic_DNA"/>
</dbReference>
<dbReference type="NCBIfam" id="TIGR01352">
    <property type="entry name" value="tonB_Cterm"/>
    <property type="match status" value="1"/>
</dbReference>
<dbReference type="PRINTS" id="PR01374">
    <property type="entry name" value="TONBPROTEIN"/>
</dbReference>
<dbReference type="GO" id="GO:0055085">
    <property type="term" value="P:transmembrane transport"/>
    <property type="evidence" value="ECO:0007669"/>
    <property type="project" value="InterPro"/>
</dbReference>
<dbReference type="Pfam" id="PF05569">
    <property type="entry name" value="Peptidase_M56"/>
    <property type="match status" value="1"/>
</dbReference>
<dbReference type="InterPro" id="IPR003538">
    <property type="entry name" value="TonB"/>
</dbReference>
<dbReference type="InterPro" id="IPR008756">
    <property type="entry name" value="Peptidase_M56"/>
</dbReference>
<keyword evidence="3 5" id="KW-1133">Transmembrane helix</keyword>
<keyword evidence="5" id="KW-0997">Cell inner membrane</keyword>
<dbReference type="GO" id="GO:0015891">
    <property type="term" value="P:siderophore transport"/>
    <property type="evidence" value="ECO:0007669"/>
    <property type="project" value="InterPro"/>
</dbReference>
<keyword evidence="5" id="KW-0813">Transport</keyword>
<comment type="similarity">
    <text evidence="5">Belongs to the TonB family.</text>
</comment>
<dbReference type="RefSeq" id="WP_263544577.1">
    <property type="nucleotide sequence ID" value="NZ_JAOVZO020000001.1"/>
</dbReference>
<keyword evidence="2 5" id="KW-0812">Transmembrane</keyword>
<evidence type="ECO:0000256" key="3">
    <source>
        <dbReference type="ARBA" id="ARBA00022989"/>
    </source>
</evidence>
<dbReference type="PANTHER" id="PTHR34978">
    <property type="entry name" value="POSSIBLE SENSOR-TRANSDUCER PROTEIN BLAR"/>
    <property type="match status" value="1"/>
</dbReference>
<dbReference type="Gene3D" id="3.30.1150.10">
    <property type="match status" value="1"/>
</dbReference>
<dbReference type="Proteomes" id="UP001139971">
    <property type="component" value="Unassembled WGS sequence"/>
</dbReference>
<dbReference type="SUPFAM" id="SSF74653">
    <property type="entry name" value="TolA/TonB C-terminal domain"/>
    <property type="match status" value="1"/>
</dbReference>
<evidence type="ECO:0000256" key="1">
    <source>
        <dbReference type="ARBA" id="ARBA00004167"/>
    </source>
</evidence>
<feature type="transmembrane region" description="Helical" evidence="5">
    <location>
        <begin position="48"/>
        <end position="70"/>
    </location>
</feature>
<comment type="caution">
    <text evidence="5">Lacks conserved residue(s) required for the propagation of feature annotation.</text>
</comment>
<proteinExistence type="inferred from homology"/>
<reference evidence="7" key="1">
    <citation type="submission" date="2023-02" db="EMBL/GenBank/DDBJ databases">
        <title>Tahibacter soli sp. nov. isolated from soil.</title>
        <authorList>
            <person name="Baek J.H."/>
            <person name="Lee J.K."/>
            <person name="Choi D.G."/>
            <person name="Jeon C.O."/>
        </authorList>
    </citation>
    <scope>NUCLEOTIDE SEQUENCE</scope>
    <source>
        <strain evidence="7">BL</strain>
    </source>
</reference>
<evidence type="ECO:0000256" key="4">
    <source>
        <dbReference type="ARBA" id="ARBA00023136"/>
    </source>
</evidence>
<accession>A0A9X3YGP5</accession>
<comment type="subcellular location">
    <subcellularLocation>
        <location evidence="5">Cell inner membrane</location>
        <topology evidence="5">Single-pass membrane protein</topology>
        <orientation evidence="5">Periplasmic side</orientation>
    </subcellularLocation>
    <subcellularLocation>
        <location evidence="1">Membrane</location>
        <topology evidence="1">Single-pass membrane protein</topology>
    </subcellularLocation>
</comment>
<organism evidence="7 8">
    <name type="scientific">Tahibacter soli</name>
    <dbReference type="NCBI Taxonomy" id="2983605"/>
    <lineage>
        <taxon>Bacteria</taxon>
        <taxon>Pseudomonadati</taxon>
        <taxon>Pseudomonadota</taxon>
        <taxon>Gammaproteobacteria</taxon>
        <taxon>Lysobacterales</taxon>
        <taxon>Rhodanobacteraceae</taxon>
        <taxon>Tahibacter</taxon>
    </lineage>
</organism>
<dbReference type="InterPro" id="IPR037682">
    <property type="entry name" value="TonB_C"/>
</dbReference>